<dbReference type="InterPro" id="IPR052727">
    <property type="entry name" value="Rab4/Rab5_effector"/>
</dbReference>
<accession>A0A8T1U5G7</accession>
<protein>
    <recommendedName>
        <fullName evidence="3">START-like domain</fullName>
    </recommendedName>
</protein>
<gene>
    <name evidence="1" type="ORF">JG687_00011581</name>
</gene>
<dbReference type="VEuPathDB" id="FungiDB:PC110_g17335"/>
<dbReference type="Proteomes" id="UP000688947">
    <property type="component" value="Unassembled WGS sequence"/>
</dbReference>
<evidence type="ECO:0000313" key="1">
    <source>
        <dbReference type="EMBL" id="KAG6954808.1"/>
    </source>
</evidence>
<dbReference type="AlphaFoldDB" id="A0A8T1U5G7"/>
<dbReference type="EMBL" id="JAENGZ010000718">
    <property type="protein sequence ID" value="KAG6954808.1"/>
    <property type="molecule type" value="Genomic_DNA"/>
</dbReference>
<evidence type="ECO:0008006" key="3">
    <source>
        <dbReference type="Google" id="ProtNLM"/>
    </source>
</evidence>
<dbReference type="PANTHER" id="PTHR13510">
    <property type="entry name" value="FYVE-FINGER-CONTAINING RAB5 EFFECTOR PROTEIN RABENOSYN-5-RELATED"/>
    <property type="match status" value="1"/>
</dbReference>
<organism evidence="1 2">
    <name type="scientific">Phytophthora cactorum</name>
    <dbReference type="NCBI Taxonomy" id="29920"/>
    <lineage>
        <taxon>Eukaryota</taxon>
        <taxon>Sar</taxon>
        <taxon>Stramenopiles</taxon>
        <taxon>Oomycota</taxon>
        <taxon>Peronosporomycetes</taxon>
        <taxon>Peronosporales</taxon>
        <taxon>Peronosporaceae</taxon>
        <taxon>Phytophthora</taxon>
    </lineage>
</organism>
<name>A0A8T1U5G7_9STRA</name>
<proteinExistence type="predicted"/>
<evidence type="ECO:0000313" key="2">
    <source>
        <dbReference type="Proteomes" id="UP000688947"/>
    </source>
</evidence>
<sequence length="480" mass="54322">MEWRFSSGVGLTTIATRYIHHRQGGLSVSANDGVVALKLVQLPVRQDHADTVAFHFRFSHEVPPRARSPLLLVIPHSNTMEWKSSKRFRNPFNPLNLSPEAASELEKLTEVFVSESIRTYEHFLLDENSQVDDNRWKFMYQKDDVKSYAERAGFSVREPGMESCPRPRSLSSCTSELPIVLGTGSIEGSLDDTIYGFVCPTLDVMRIKTSYVQDTMYRACVLATLVEPTTEDPFRSVSIKWVEKGQPFHVRAVIKNRDFVYMESTSARFLRNGERVGYQLVHSVQFPETPARDSAICGNMSMTAIYRQRDNNVVDVFIKGFLNPAGGLTRSIITRSAAKALLSVSKNVHCAQMKKLAWSIRQRCPTMQERHAQEDSAVCVSCLKKPSGTQRLLHRHLCCGVCSHYVCSACRIHKKLHFMMADRKMLEQEVAFCPRCYMEALDAKTVTVASQELLFNDVYGWNEVCAYTSGTVISVFDDLN</sequence>
<dbReference type="PANTHER" id="PTHR13510:SF44">
    <property type="entry name" value="RABENOSYN-5"/>
    <property type="match status" value="1"/>
</dbReference>
<reference evidence="1" key="1">
    <citation type="submission" date="2021-01" db="EMBL/GenBank/DDBJ databases">
        <title>Phytophthora aleatoria, a newly-described species from Pinus radiata is distinct from Phytophthora cactorum isolates based on comparative genomics.</title>
        <authorList>
            <person name="Mcdougal R."/>
            <person name="Panda P."/>
            <person name="Williams N."/>
            <person name="Studholme D.J."/>
        </authorList>
    </citation>
    <scope>NUCLEOTIDE SEQUENCE</scope>
    <source>
        <strain evidence="1">NZFS 3830</strain>
    </source>
</reference>
<comment type="caution">
    <text evidence="1">The sequence shown here is derived from an EMBL/GenBank/DDBJ whole genome shotgun (WGS) entry which is preliminary data.</text>
</comment>
<dbReference type="OrthoDB" id="107606at2759"/>